<protein>
    <recommendedName>
        <fullName evidence="3">RNase H type-1 domain-containing protein</fullName>
    </recommendedName>
</protein>
<dbReference type="EMBL" id="JANJYI010000005">
    <property type="protein sequence ID" value="KAK2648641.1"/>
    <property type="molecule type" value="Genomic_DNA"/>
</dbReference>
<dbReference type="InterPro" id="IPR053151">
    <property type="entry name" value="RNase_H-like"/>
</dbReference>
<evidence type="ECO:0000313" key="2">
    <source>
        <dbReference type="Proteomes" id="UP001280121"/>
    </source>
</evidence>
<name>A0AAD9U660_9ROSI</name>
<dbReference type="Proteomes" id="UP001280121">
    <property type="component" value="Unassembled WGS sequence"/>
</dbReference>
<evidence type="ECO:0008006" key="3">
    <source>
        <dbReference type="Google" id="ProtNLM"/>
    </source>
</evidence>
<gene>
    <name evidence="1" type="ORF">Ddye_016130</name>
</gene>
<accession>A0AAD9U660</accession>
<dbReference type="PANTHER" id="PTHR47723:SF21">
    <property type="entry name" value="POLYNUCLEOTIDYL TRANSFERASE, RIBONUCLEASE H-LIKE SUPERFAMILY PROTEIN"/>
    <property type="match status" value="1"/>
</dbReference>
<sequence length="132" mass="14306">MVDGSFPMCSKSFKTTIHAVWGCSDLKVVRSAIGALKDASIDVQSHRVGLGLVIRDHSEFVMAANSQNVEVNYSPSVAEALAIYKGPSVSADIGMIVSEILDLLQRLSRCLVAFASRKLNFVAHSLSVEDYF</sequence>
<evidence type="ECO:0000313" key="1">
    <source>
        <dbReference type="EMBL" id="KAK2648641.1"/>
    </source>
</evidence>
<reference evidence="1" key="1">
    <citation type="journal article" date="2023" name="Plant J.">
        <title>Genome sequences and population genomics provide insights into the demographic history, inbreeding, and mutation load of two 'living fossil' tree species of Dipteronia.</title>
        <authorList>
            <person name="Feng Y."/>
            <person name="Comes H.P."/>
            <person name="Chen J."/>
            <person name="Zhu S."/>
            <person name="Lu R."/>
            <person name="Zhang X."/>
            <person name="Li P."/>
            <person name="Qiu J."/>
            <person name="Olsen K.M."/>
            <person name="Qiu Y."/>
        </authorList>
    </citation>
    <scope>NUCLEOTIDE SEQUENCE</scope>
    <source>
        <strain evidence="1">KIB01</strain>
    </source>
</reference>
<organism evidence="1 2">
    <name type="scientific">Dipteronia dyeriana</name>
    <dbReference type="NCBI Taxonomy" id="168575"/>
    <lineage>
        <taxon>Eukaryota</taxon>
        <taxon>Viridiplantae</taxon>
        <taxon>Streptophyta</taxon>
        <taxon>Embryophyta</taxon>
        <taxon>Tracheophyta</taxon>
        <taxon>Spermatophyta</taxon>
        <taxon>Magnoliopsida</taxon>
        <taxon>eudicotyledons</taxon>
        <taxon>Gunneridae</taxon>
        <taxon>Pentapetalae</taxon>
        <taxon>rosids</taxon>
        <taxon>malvids</taxon>
        <taxon>Sapindales</taxon>
        <taxon>Sapindaceae</taxon>
        <taxon>Hippocastanoideae</taxon>
        <taxon>Acereae</taxon>
        <taxon>Dipteronia</taxon>
    </lineage>
</organism>
<comment type="caution">
    <text evidence="1">The sequence shown here is derived from an EMBL/GenBank/DDBJ whole genome shotgun (WGS) entry which is preliminary data.</text>
</comment>
<proteinExistence type="predicted"/>
<keyword evidence="2" id="KW-1185">Reference proteome</keyword>
<dbReference type="AlphaFoldDB" id="A0AAD9U660"/>
<dbReference type="PANTHER" id="PTHR47723">
    <property type="entry name" value="OS05G0353850 PROTEIN"/>
    <property type="match status" value="1"/>
</dbReference>